<comment type="caution">
    <text evidence="2">The sequence shown here is derived from an EMBL/GenBank/DDBJ whole genome shotgun (WGS) entry which is preliminary data.</text>
</comment>
<organism evidence="2 3">
    <name type="scientific">Thalassiosira oceanica</name>
    <name type="common">Marine diatom</name>
    <dbReference type="NCBI Taxonomy" id="159749"/>
    <lineage>
        <taxon>Eukaryota</taxon>
        <taxon>Sar</taxon>
        <taxon>Stramenopiles</taxon>
        <taxon>Ochrophyta</taxon>
        <taxon>Bacillariophyta</taxon>
        <taxon>Coscinodiscophyceae</taxon>
        <taxon>Thalassiosirophycidae</taxon>
        <taxon>Thalassiosirales</taxon>
        <taxon>Thalassiosiraceae</taxon>
        <taxon>Thalassiosira</taxon>
    </lineage>
</organism>
<dbReference type="EMBL" id="AGNL01007865">
    <property type="protein sequence ID" value="EJK70928.1"/>
    <property type="molecule type" value="Genomic_DNA"/>
</dbReference>
<dbReference type="InterPro" id="IPR015202">
    <property type="entry name" value="GO-like_E_set"/>
</dbReference>
<name>K0SWX4_THAOC</name>
<sequence>MSLVSVAEQGLSFIQSIGNKNHYLLHSSMTIEMDLDGLPAEESCTNDRLGTLALIKLASNTHGWDNGQQLFDIPIESLDYGSGLLTFTTPSAEELQIIPAFYHLFYIDCKGKPAKAESVRFDNNVLTLRGRAAPPSQ</sequence>
<reference evidence="2 3" key="1">
    <citation type="journal article" date="2012" name="Genome Biol.">
        <title>Genome and low-iron response of an oceanic diatom adapted to chronic iron limitation.</title>
        <authorList>
            <person name="Lommer M."/>
            <person name="Specht M."/>
            <person name="Roy A.S."/>
            <person name="Kraemer L."/>
            <person name="Andreson R."/>
            <person name="Gutowska M.A."/>
            <person name="Wolf J."/>
            <person name="Bergner S.V."/>
            <person name="Schilhabel M.B."/>
            <person name="Klostermeier U.C."/>
            <person name="Beiko R.G."/>
            <person name="Rosenstiel P."/>
            <person name="Hippler M."/>
            <person name="Laroche J."/>
        </authorList>
    </citation>
    <scope>NUCLEOTIDE SEQUENCE [LARGE SCALE GENOMIC DNA]</scope>
    <source>
        <strain evidence="2 3">CCMP1005</strain>
    </source>
</reference>
<dbReference type="AlphaFoldDB" id="K0SWX4"/>
<dbReference type="InterPro" id="IPR013783">
    <property type="entry name" value="Ig-like_fold"/>
</dbReference>
<accession>K0SWX4</accession>
<gene>
    <name evidence="2" type="ORF">THAOC_07675</name>
</gene>
<dbReference type="SUPFAM" id="SSF81296">
    <property type="entry name" value="E set domains"/>
    <property type="match status" value="1"/>
</dbReference>
<dbReference type="Gene3D" id="2.60.40.10">
    <property type="entry name" value="Immunoglobulins"/>
    <property type="match status" value="1"/>
</dbReference>
<evidence type="ECO:0000313" key="3">
    <source>
        <dbReference type="Proteomes" id="UP000266841"/>
    </source>
</evidence>
<evidence type="ECO:0000313" key="2">
    <source>
        <dbReference type="EMBL" id="EJK70928.1"/>
    </source>
</evidence>
<dbReference type="InterPro" id="IPR014756">
    <property type="entry name" value="Ig_E-set"/>
</dbReference>
<protein>
    <recommendedName>
        <fullName evidence="1">Galactose oxidase-like Early set domain-containing protein</fullName>
    </recommendedName>
</protein>
<proteinExistence type="predicted"/>
<dbReference type="OrthoDB" id="2019572at2759"/>
<dbReference type="Pfam" id="PF09118">
    <property type="entry name" value="GO-like_E_set"/>
    <property type="match status" value="1"/>
</dbReference>
<feature type="domain" description="Galactose oxidase-like Early set" evidence="1">
    <location>
        <begin position="27"/>
        <end position="120"/>
    </location>
</feature>
<keyword evidence="3" id="KW-1185">Reference proteome</keyword>
<dbReference type="Proteomes" id="UP000266841">
    <property type="component" value="Unassembled WGS sequence"/>
</dbReference>
<evidence type="ECO:0000259" key="1">
    <source>
        <dbReference type="Pfam" id="PF09118"/>
    </source>
</evidence>